<dbReference type="SUPFAM" id="SSF50249">
    <property type="entry name" value="Nucleic acid-binding proteins"/>
    <property type="match status" value="1"/>
</dbReference>
<dbReference type="Pfam" id="PF16589">
    <property type="entry name" value="BRCT_2"/>
    <property type="match status" value="1"/>
</dbReference>
<evidence type="ECO:0000256" key="17">
    <source>
        <dbReference type="RuleBase" id="RU004196"/>
    </source>
</evidence>
<dbReference type="PANTHER" id="PTHR45997">
    <property type="entry name" value="DNA LIGASE 4"/>
    <property type="match status" value="1"/>
</dbReference>
<evidence type="ECO:0000256" key="7">
    <source>
        <dbReference type="ARBA" id="ARBA00022741"/>
    </source>
</evidence>
<keyword evidence="11 16" id="KW-0233">DNA recombination</keyword>
<dbReference type="CDD" id="cd07968">
    <property type="entry name" value="OBF_DNA_ligase_IV"/>
    <property type="match status" value="1"/>
</dbReference>
<accession>A0AAE0IYN0</accession>
<dbReference type="SUPFAM" id="SSF117018">
    <property type="entry name" value="ATP-dependent DNA ligase DNA-binding domain"/>
    <property type="match status" value="1"/>
</dbReference>
<dbReference type="PROSITE" id="PS00333">
    <property type="entry name" value="DNA_LIGASE_A2"/>
    <property type="match status" value="1"/>
</dbReference>
<feature type="region of interest" description="Disordered" evidence="19">
    <location>
        <begin position="881"/>
        <end position="906"/>
    </location>
</feature>
<dbReference type="InterPro" id="IPR016059">
    <property type="entry name" value="DNA_ligase_ATP-dep_CS"/>
</dbReference>
<dbReference type="SMART" id="SM00292">
    <property type="entry name" value="BRCT"/>
    <property type="match status" value="1"/>
</dbReference>
<feature type="compositionally biased region" description="Low complexity" evidence="19">
    <location>
        <begin position="820"/>
        <end position="830"/>
    </location>
</feature>
<evidence type="ECO:0000256" key="3">
    <source>
        <dbReference type="ARBA" id="ARBA00007572"/>
    </source>
</evidence>
<dbReference type="InterPro" id="IPR027842">
    <property type="entry name" value="HAM1-like_C"/>
</dbReference>
<evidence type="ECO:0000256" key="19">
    <source>
        <dbReference type="SAM" id="MobiDB-lite"/>
    </source>
</evidence>
<dbReference type="Gene3D" id="1.10.3260.10">
    <property type="entry name" value="DNA ligase, ATP-dependent, N-terminal domain"/>
    <property type="match status" value="1"/>
</dbReference>
<dbReference type="InterPro" id="IPR036599">
    <property type="entry name" value="DNA_ligase_N_sf"/>
</dbReference>
<keyword evidence="6" id="KW-0677">Repeat</keyword>
<dbReference type="Pfam" id="PF19343">
    <property type="entry name" value="HAM1_N"/>
    <property type="match status" value="1"/>
</dbReference>
<dbReference type="InterPro" id="IPR012310">
    <property type="entry name" value="DNA_ligase_ATP-dep_cent"/>
</dbReference>
<feature type="domain" description="BRCT" evidence="21">
    <location>
        <begin position="1753"/>
        <end position="1835"/>
    </location>
</feature>
<evidence type="ECO:0000313" key="22">
    <source>
        <dbReference type="EMBL" id="KAK3333325.1"/>
    </source>
</evidence>
<feature type="domain" description="ATP-dependent DNA ligase family profile" evidence="20">
    <location>
        <begin position="1267"/>
        <end position="1392"/>
    </location>
</feature>
<keyword evidence="13" id="KW-0539">Nucleus</keyword>
<dbReference type="PROSITE" id="PS00697">
    <property type="entry name" value="DNA_LIGASE_A1"/>
    <property type="match status" value="1"/>
</dbReference>
<dbReference type="InterPro" id="IPR045967">
    <property type="entry name" value="HAM1-like_N"/>
</dbReference>
<dbReference type="FunFam" id="3.30.470.30:FF:000013">
    <property type="entry name" value="DNA ligase"/>
    <property type="match status" value="1"/>
</dbReference>
<feature type="region of interest" description="Disordered" evidence="19">
    <location>
        <begin position="797"/>
        <end position="832"/>
    </location>
</feature>
<dbReference type="InterPro" id="IPR029710">
    <property type="entry name" value="LIG4"/>
</dbReference>
<reference evidence="22" key="2">
    <citation type="submission" date="2023-06" db="EMBL/GenBank/DDBJ databases">
        <authorList>
            <consortium name="Lawrence Berkeley National Laboratory"/>
            <person name="Haridas S."/>
            <person name="Hensen N."/>
            <person name="Bonometti L."/>
            <person name="Westerberg I."/>
            <person name="Brannstrom I.O."/>
            <person name="Guillou S."/>
            <person name="Cros-Aarteil S."/>
            <person name="Calhoun S."/>
            <person name="Kuo A."/>
            <person name="Mondo S."/>
            <person name="Pangilinan J."/>
            <person name="Riley R."/>
            <person name="Labutti K."/>
            <person name="Andreopoulos B."/>
            <person name="Lipzen A."/>
            <person name="Chen C."/>
            <person name="Yanf M."/>
            <person name="Daum C."/>
            <person name="Ng V."/>
            <person name="Clum A."/>
            <person name="Steindorff A."/>
            <person name="Ohm R."/>
            <person name="Martin F."/>
            <person name="Silar P."/>
            <person name="Natvig D."/>
            <person name="Lalanne C."/>
            <person name="Gautier V."/>
            <person name="Ament-Velasquez S.L."/>
            <person name="Kruys A."/>
            <person name="Hutchinson M.I."/>
            <person name="Powell A.J."/>
            <person name="Barry K."/>
            <person name="Miller A.N."/>
            <person name="Grigoriev I.V."/>
            <person name="Debuchy R."/>
            <person name="Gladieux P."/>
            <person name="Thoren M.H."/>
            <person name="Johannesson H."/>
        </authorList>
    </citation>
    <scope>NUCLEOTIDE SEQUENCE</scope>
    <source>
        <strain evidence="22">SMH4131-1</strain>
    </source>
</reference>
<dbReference type="SUPFAM" id="SSF52113">
    <property type="entry name" value="BRCT domain"/>
    <property type="match status" value="2"/>
</dbReference>
<keyword evidence="5" id="KW-0479">Metal-binding</keyword>
<evidence type="ECO:0000256" key="18">
    <source>
        <dbReference type="SAM" id="Coils"/>
    </source>
</evidence>
<dbReference type="CDD" id="cd07903">
    <property type="entry name" value="Adenylation_DNA_ligase_IV"/>
    <property type="match status" value="1"/>
</dbReference>
<dbReference type="GO" id="GO:0006297">
    <property type="term" value="P:nucleotide-excision repair, DNA gap filling"/>
    <property type="evidence" value="ECO:0007669"/>
    <property type="project" value="TreeGrafter"/>
</dbReference>
<keyword evidence="9 16" id="KW-0067">ATP-binding</keyword>
<evidence type="ECO:0000256" key="6">
    <source>
        <dbReference type="ARBA" id="ARBA00022737"/>
    </source>
</evidence>
<dbReference type="EMBL" id="JAUEPO010000002">
    <property type="protein sequence ID" value="KAK3333325.1"/>
    <property type="molecule type" value="Genomic_DNA"/>
</dbReference>
<evidence type="ECO:0000256" key="12">
    <source>
        <dbReference type="ARBA" id="ARBA00023204"/>
    </source>
</evidence>
<evidence type="ECO:0000256" key="14">
    <source>
        <dbReference type="ARBA" id="ARBA00034003"/>
    </source>
</evidence>
<keyword evidence="23" id="KW-1185">Reference proteome</keyword>
<evidence type="ECO:0000259" key="21">
    <source>
        <dbReference type="PROSITE" id="PS50172"/>
    </source>
</evidence>
<feature type="region of interest" description="Disordered" evidence="19">
    <location>
        <begin position="217"/>
        <end position="268"/>
    </location>
</feature>
<evidence type="ECO:0000256" key="9">
    <source>
        <dbReference type="ARBA" id="ARBA00022840"/>
    </source>
</evidence>
<dbReference type="Gene3D" id="2.40.50.140">
    <property type="entry name" value="Nucleic acid-binding proteins"/>
    <property type="match status" value="1"/>
</dbReference>
<dbReference type="GO" id="GO:0006303">
    <property type="term" value="P:double-strand break repair via nonhomologous end joining"/>
    <property type="evidence" value="ECO:0007669"/>
    <property type="project" value="TreeGrafter"/>
</dbReference>
<feature type="compositionally biased region" description="Polar residues" evidence="19">
    <location>
        <begin position="246"/>
        <end position="256"/>
    </location>
</feature>
<dbReference type="InterPro" id="IPR036420">
    <property type="entry name" value="BRCT_dom_sf"/>
</dbReference>
<dbReference type="GO" id="GO:0003910">
    <property type="term" value="F:DNA ligase (ATP) activity"/>
    <property type="evidence" value="ECO:0007669"/>
    <property type="project" value="UniProtKB-EC"/>
</dbReference>
<comment type="subcellular location">
    <subcellularLocation>
        <location evidence="2">Nucleus</location>
    </subcellularLocation>
</comment>
<proteinExistence type="inferred from homology"/>
<evidence type="ECO:0000256" key="11">
    <source>
        <dbReference type="ARBA" id="ARBA00023172"/>
    </source>
</evidence>
<dbReference type="SUPFAM" id="SSF56091">
    <property type="entry name" value="DNA ligase/mRNA capping enzyme, catalytic domain"/>
    <property type="match status" value="1"/>
</dbReference>
<feature type="coiled-coil region" evidence="18">
    <location>
        <begin position="1512"/>
        <end position="1541"/>
    </location>
</feature>
<evidence type="ECO:0000256" key="2">
    <source>
        <dbReference type="ARBA" id="ARBA00004123"/>
    </source>
</evidence>
<dbReference type="PROSITE" id="PS50160">
    <property type="entry name" value="DNA_LIGASE_A3"/>
    <property type="match status" value="1"/>
</dbReference>
<dbReference type="GO" id="GO:0032807">
    <property type="term" value="C:DNA ligase IV complex"/>
    <property type="evidence" value="ECO:0007669"/>
    <property type="project" value="TreeGrafter"/>
</dbReference>
<keyword evidence="10" id="KW-0460">Magnesium</keyword>
<sequence length="1836" mass="204585">MASATSPANVNKPTDIKLKEADVNRKLQLYGIISAFQLGKAPSNDQIDVALNSFLESKALSNPSKKLSTEGQALIADVREVVKQAKNLLLSKNDGNLLQDFIWQTQQFDPKTINVPGAPVDKNTAQQHGNQALEGLRTLGTLIITNGQFRKLLKDATVLLRDMAGDAATSAAARVKPSNEDLAQIDRPAEDNTWHDAPNINKDALKSKFQGIYKGDPKEDAKAAVSQGTSTAHPGDSSDPRDLASSAANVRQTGSASGVDAQRGASAAADTFQQRVAANIDPEAKEKARKKAEEYRARTKEYLSKKVPQERREQTIWRLKKMVIECQQHPDYQQAIQTLLDLAEEYGSHANRLAQGGSGTIKETRSGLAQAEGDLKTLIERFANGTSTDDLWASINTIYEDADKDPELKNWFKSMDRYVRRCLQEQGYILDDASNTDWNHLYDQGNYLLRTKYRGHTDRIVDEIKFLADQFDHDPQNKAFANSLNKLFNDLGNDENGKPTFKPHLLKDLSDVIIPAIFENVAYIPVPRIEYSDPQFDAVIENLVLESDNFMPNVLEIASENYMRFGRKKIASKNHHSIDVKVSGIQMDLRDVSYHIKRKQGFPALTDTGIANILLAGEGFTFRMKMSTADAKDRQNFFKIDKVDVDVKHFNIKLVKSSHKLLFNLFKPIMLKVLRPGLQKALEKAIRDQADKMDTMLFQIKQEADRALDEARQDPENVPNIYSRYVTAAQKQILQGKKKAEGVVADKKVNYAVTKEDSIFPNIHLPGGISSKATEYKELARKGEKWESPVFSIGSAAKSRDIPSAPRVTRKSHTAAGHTHANGSANSGAAGLNGGLNGHAGFNKANPPVITFPNRPHNKHKTLPFSELFTSLFNPLAECKPSSTGAQNRKKMAFGGAGGKKKTSALSYHEQRRHIIERFISRWRAHVGNDIYPALRLILPDKDRDRGVYGLKESAIGRLLVKVVGIDRRSEDGFALMHWKVPTAAGGGGHGGHGGSGGMAGDFAGRCFEMLGKRQMRSQPGVLSVGEVNVLLDRLAAASGEAEQTAVFEELYRGMNAEEMMWLVRIVLKDMRVGATERTFLGLWHPDAEALFSVSSSLRRVCWELWDVGVRLEQEETGVMLMSCFQPQLAQFQMATGFEKLVKTLGVEGGEEGGSGEFWIEEKLDGERMQMHMMEDETVPGGRRFAWWSRKAKEYTYLYGEHLFDEKGALTRFLGKAFDDGVRNLILDGEMITWDPEVDKIVAFGTLKTAALEQQKNPFQTGPRPLFRVFDILLLNDKSLTEYALTDRRRALARAVLGEHRRLEVHPYESATSPDAIEPLLRKVVAEASEGLVLKNPRSRYQLNSRNNSWIKVKPEYMAEFGEELDCVVIGGYYGSGRRGGTLSSFLCGLRASENLVRAGASPEKCLSIFKVGGGFRAEDYAEVKHHTEGKWRDWDPANPPSEFIELGGGERFQYERPDVWIRPRDSIVVSVKAASFAPSDQFAMGWTMRFPRLKRLRLDKAWDAGLSIDEFEALRGKVKQEEQERKAMEMESRKRKSSKRVKRELVIAGTEDLAVENSRKKEKKGPAVFEGLEFCVLSEALKPAKMSKPALEKLIKDYGGRIVQQADTGSDMILLADKNVVKVASLRKTAGDDGVDIVRPRWVTDCLAQKDGSDRDGAGGFLLPFEANRHMFCATEEMAEVAAKSTDPFGDSYARDVDVEELREIVDGMVMGKVQGVDAERFLEQLEERGGVVDGLRGFLFRRCRVLVGLRVRNYVRFGDGVVVEDEGDEKVTHVVIVAGDGNGDGDGVAKRELAAEIRYKVSSRRAVPRIVTAKWVEDCWREGTLVDEEAYAPR</sequence>
<dbReference type="GO" id="GO:0046872">
    <property type="term" value="F:metal ion binding"/>
    <property type="evidence" value="ECO:0007669"/>
    <property type="project" value="UniProtKB-KW"/>
</dbReference>
<feature type="domain" description="BRCT" evidence="21">
    <location>
        <begin position="1565"/>
        <end position="1651"/>
    </location>
</feature>
<evidence type="ECO:0000256" key="8">
    <source>
        <dbReference type="ARBA" id="ARBA00022763"/>
    </source>
</evidence>
<dbReference type="GO" id="GO:0006310">
    <property type="term" value="P:DNA recombination"/>
    <property type="evidence" value="ECO:0007669"/>
    <property type="project" value="UniProtKB-KW"/>
</dbReference>
<dbReference type="PROSITE" id="PS50172">
    <property type="entry name" value="BRCT"/>
    <property type="match status" value="2"/>
</dbReference>
<dbReference type="Gene3D" id="3.15.10.10">
    <property type="entry name" value="Bactericidal permeability-increasing protein, domain 1"/>
    <property type="match status" value="1"/>
</dbReference>
<evidence type="ECO:0000256" key="13">
    <source>
        <dbReference type="ARBA" id="ARBA00023242"/>
    </source>
</evidence>
<dbReference type="EC" id="6.5.1.1" evidence="16"/>
<dbReference type="InterPro" id="IPR000977">
    <property type="entry name" value="DNA_ligase_ATP-dep"/>
</dbReference>
<dbReference type="Pfam" id="PF14613">
    <property type="entry name" value="HAM1_C"/>
    <property type="match status" value="1"/>
</dbReference>
<dbReference type="FunFam" id="1.10.3260.10:FF:000008">
    <property type="entry name" value="DNA ligase 4"/>
    <property type="match status" value="1"/>
</dbReference>
<evidence type="ECO:0000256" key="16">
    <source>
        <dbReference type="RuleBase" id="RU000617"/>
    </source>
</evidence>
<dbReference type="InterPro" id="IPR001357">
    <property type="entry name" value="BRCT_dom"/>
</dbReference>
<dbReference type="Pfam" id="PF04675">
    <property type="entry name" value="DNA_ligase_A_N"/>
    <property type="match status" value="1"/>
</dbReference>
<dbReference type="InterPro" id="IPR012340">
    <property type="entry name" value="NA-bd_OB-fold"/>
</dbReference>
<dbReference type="InterPro" id="IPR012308">
    <property type="entry name" value="DNA_ligase_ATP-dep_N"/>
</dbReference>
<evidence type="ECO:0000256" key="4">
    <source>
        <dbReference type="ARBA" id="ARBA00022598"/>
    </source>
</evidence>
<dbReference type="Pfam" id="PF01068">
    <property type="entry name" value="DNA_ligase_A_M"/>
    <property type="match status" value="1"/>
</dbReference>
<keyword evidence="12 16" id="KW-0234">DNA repair</keyword>
<keyword evidence="8 16" id="KW-0227">DNA damage</keyword>
<gene>
    <name evidence="22" type="ORF">B0T19DRAFT_448892</name>
</gene>
<comment type="catalytic activity">
    <reaction evidence="14 16">
        <text>ATP + (deoxyribonucleotide)n-3'-hydroxyl + 5'-phospho-(deoxyribonucleotide)m = (deoxyribonucleotide)n+m + AMP + diphosphate.</text>
        <dbReference type="EC" id="6.5.1.1"/>
    </reaction>
</comment>
<protein>
    <recommendedName>
        <fullName evidence="16">DNA ligase</fullName>
        <ecNumber evidence="16">6.5.1.1</ecNumber>
    </recommendedName>
</protein>
<reference evidence="22" key="1">
    <citation type="journal article" date="2023" name="Mol. Phylogenet. Evol.">
        <title>Genome-scale phylogeny and comparative genomics of the fungal order Sordariales.</title>
        <authorList>
            <person name="Hensen N."/>
            <person name="Bonometti L."/>
            <person name="Westerberg I."/>
            <person name="Brannstrom I.O."/>
            <person name="Guillou S."/>
            <person name="Cros-Aarteil S."/>
            <person name="Calhoun S."/>
            <person name="Haridas S."/>
            <person name="Kuo A."/>
            <person name="Mondo S."/>
            <person name="Pangilinan J."/>
            <person name="Riley R."/>
            <person name="LaButti K."/>
            <person name="Andreopoulos B."/>
            <person name="Lipzen A."/>
            <person name="Chen C."/>
            <person name="Yan M."/>
            <person name="Daum C."/>
            <person name="Ng V."/>
            <person name="Clum A."/>
            <person name="Steindorff A."/>
            <person name="Ohm R.A."/>
            <person name="Martin F."/>
            <person name="Silar P."/>
            <person name="Natvig D.O."/>
            <person name="Lalanne C."/>
            <person name="Gautier V."/>
            <person name="Ament-Velasquez S.L."/>
            <person name="Kruys A."/>
            <person name="Hutchinson M.I."/>
            <person name="Powell A.J."/>
            <person name="Barry K."/>
            <person name="Miller A.N."/>
            <person name="Grigoriev I.V."/>
            <person name="Debuchy R."/>
            <person name="Gladieux P."/>
            <person name="Hiltunen Thoren M."/>
            <person name="Johannesson H."/>
        </authorList>
    </citation>
    <scope>NUCLEOTIDE SEQUENCE</scope>
    <source>
        <strain evidence="22">SMH4131-1</strain>
    </source>
</reference>
<dbReference type="GO" id="GO:0005524">
    <property type="term" value="F:ATP binding"/>
    <property type="evidence" value="ECO:0007669"/>
    <property type="project" value="UniProtKB-KW"/>
</dbReference>
<comment type="function">
    <text evidence="15">DNA ligase involved in DNA non-homologous end joining (NHEJ); required for double-strand break (DSB) repair.</text>
</comment>
<dbReference type="InterPro" id="IPR044125">
    <property type="entry name" value="Adenylation_DNA_ligase_IV"/>
</dbReference>
<dbReference type="Proteomes" id="UP001286456">
    <property type="component" value="Unassembled WGS sequence"/>
</dbReference>
<dbReference type="NCBIfam" id="TIGR00574">
    <property type="entry name" value="dnl1"/>
    <property type="match status" value="1"/>
</dbReference>
<evidence type="ECO:0000256" key="5">
    <source>
        <dbReference type="ARBA" id="ARBA00022723"/>
    </source>
</evidence>
<keyword evidence="7 16" id="KW-0547">Nucleotide-binding</keyword>
<comment type="cofactor">
    <cofactor evidence="1">
        <name>Mg(2+)</name>
        <dbReference type="ChEBI" id="CHEBI:18420"/>
    </cofactor>
</comment>
<dbReference type="InterPro" id="IPR012309">
    <property type="entry name" value="DNA_ligase_ATP-dep_C"/>
</dbReference>
<comment type="similarity">
    <text evidence="3 17">Belongs to the ATP-dependent DNA ligase family.</text>
</comment>
<dbReference type="PANTHER" id="PTHR45997:SF1">
    <property type="entry name" value="DNA LIGASE 4"/>
    <property type="match status" value="1"/>
</dbReference>
<evidence type="ECO:0000313" key="23">
    <source>
        <dbReference type="Proteomes" id="UP001286456"/>
    </source>
</evidence>
<dbReference type="Pfam" id="PF04679">
    <property type="entry name" value="DNA_ligase_A_C"/>
    <property type="match status" value="1"/>
</dbReference>
<evidence type="ECO:0000256" key="15">
    <source>
        <dbReference type="ARBA" id="ARBA00043870"/>
    </source>
</evidence>
<name>A0AAE0IYN0_9PEZI</name>
<keyword evidence="4 16" id="KW-0436">Ligase</keyword>
<keyword evidence="18" id="KW-0175">Coiled coil</keyword>
<organism evidence="22 23">
    <name type="scientific">Cercophora scortea</name>
    <dbReference type="NCBI Taxonomy" id="314031"/>
    <lineage>
        <taxon>Eukaryota</taxon>
        <taxon>Fungi</taxon>
        <taxon>Dikarya</taxon>
        <taxon>Ascomycota</taxon>
        <taxon>Pezizomycotina</taxon>
        <taxon>Sordariomycetes</taxon>
        <taxon>Sordariomycetidae</taxon>
        <taxon>Sordariales</taxon>
        <taxon>Lasiosphaeriaceae</taxon>
        <taxon>Cercophora</taxon>
    </lineage>
</organism>
<evidence type="ECO:0000259" key="20">
    <source>
        <dbReference type="PROSITE" id="PS50160"/>
    </source>
</evidence>
<dbReference type="FunFam" id="2.40.50.140:FF:000234">
    <property type="entry name" value="DNA ligase"/>
    <property type="match status" value="1"/>
</dbReference>
<dbReference type="Gene3D" id="3.40.50.10190">
    <property type="entry name" value="BRCT domain"/>
    <property type="match status" value="2"/>
</dbReference>
<dbReference type="Gene3D" id="3.30.470.30">
    <property type="entry name" value="DNA ligase/mRNA capping enzyme"/>
    <property type="match status" value="1"/>
</dbReference>
<feature type="region of interest" description="Disordered" evidence="19">
    <location>
        <begin position="170"/>
        <end position="201"/>
    </location>
</feature>
<evidence type="ECO:0000256" key="1">
    <source>
        <dbReference type="ARBA" id="ARBA00001946"/>
    </source>
</evidence>
<comment type="caution">
    <text evidence="22">The sequence shown here is derived from an EMBL/GenBank/DDBJ whole genome shotgun (WGS) entry which is preliminary data.</text>
</comment>
<dbReference type="GO" id="GO:0071897">
    <property type="term" value="P:DNA biosynthetic process"/>
    <property type="evidence" value="ECO:0007669"/>
    <property type="project" value="InterPro"/>
</dbReference>
<evidence type="ECO:0000256" key="10">
    <source>
        <dbReference type="ARBA" id="ARBA00022842"/>
    </source>
</evidence>
<dbReference type="GO" id="GO:0003677">
    <property type="term" value="F:DNA binding"/>
    <property type="evidence" value="ECO:0007669"/>
    <property type="project" value="InterPro"/>
</dbReference>